<gene>
    <name evidence="2" type="ORF">HPP92_024452</name>
</gene>
<proteinExistence type="predicted"/>
<dbReference type="EMBL" id="JADCNL010000013">
    <property type="protein sequence ID" value="KAG0455160.1"/>
    <property type="molecule type" value="Genomic_DNA"/>
</dbReference>
<comment type="caution">
    <text evidence="2">The sequence shown here is derived from an EMBL/GenBank/DDBJ whole genome shotgun (WGS) entry which is preliminary data.</text>
</comment>
<organism evidence="2 3">
    <name type="scientific">Vanilla planifolia</name>
    <name type="common">Vanilla</name>
    <dbReference type="NCBI Taxonomy" id="51239"/>
    <lineage>
        <taxon>Eukaryota</taxon>
        <taxon>Viridiplantae</taxon>
        <taxon>Streptophyta</taxon>
        <taxon>Embryophyta</taxon>
        <taxon>Tracheophyta</taxon>
        <taxon>Spermatophyta</taxon>
        <taxon>Magnoliopsida</taxon>
        <taxon>Liliopsida</taxon>
        <taxon>Asparagales</taxon>
        <taxon>Orchidaceae</taxon>
        <taxon>Vanilloideae</taxon>
        <taxon>Vanilleae</taxon>
        <taxon>Vanilla</taxon>
    </lineage>
</organism>
<accession>A0A835PMI2</accession>
<evidence type="ECO:0000256" key="1">
    <source>
        <dbReference type="SAM" id="MobiDB-lite"/>
    </source>
</evidence>
<sequence>MIISPTGGAALPKAWSPPEKEDVSISTSLSGKRGCTIHAPDPESNQSFRTTRVLQPDYSANVPEDFCANPDDSCGLFRVYDKLSSKSYLFPFKA</sequence>
<dbReference type="Proteomes" id="UP000636800">
    <property type="component" value="Chromosome 13"/>
</dbReference>
<protein>
    <submittedName>
        <fullName evidence="2">Uncharacterized protein</fullName>
    </submittedName>
</protein>
<dbReference type="OrthoDB" id="27962at2759"/>
<feature type="region of interest" description="Disordered" evidence="1">
    <location>
        <begin position="1"/>
        <end position="23"/>
    </location>
</feature>
<dbReference type="AlphaFoldDB" id="A0A835PMI2"/>
<name>A0A835PMI2_VANPL</name>
<evidence type="ECO:0000313" key="3">
    <source>
        <dbReference type="Proteomes" id="UP000636800"/>
    </source>
</evidence>
<keyword evidence="3" id="KW-1185">Reference proteome</keyword>
<reference evidence="2 3" key="1">
    <citation type="journal article" date="2020" name="Nat. Food">
        <title>A phased Vanilla planifolia genome enables genetic improvement of flavour and production.</title>
        <authorList>
            <person name="Hasing T."/>
            <person name="Tang H."/>
            <person name="Brym M."/>
            <person name="Khazi F."/>
            <person name="Huang T."/>
            <person name="Chambers A.H."/>
        </authorList>
    </citation>
    <scope>NUCLEOTIDE SEQUENCE [LARGE SCALE GENOMIC DNA]</scope>
    <source>
        <tissue evidence="2">Leaf</tissue>
    </source>
</reference>
<evidence type="ECO:0000313" key="2">
    <source>
        <dbReference type="EMBL" id="KAG0455160.1"/>
    </source>
</evidence>